<accession>A0A1V4KMU1</accession>
<dbReference type="EMBL" id="LSYS01002736">
    <property type="protein sequence ID" value="OPJ85754.1"/>
    <property type="molecule type" value="Genomic_DNA"/>
</dbReference>
<dbReference type="Proteomes" id="UP000190648">
    <property type="component" value="Unassembled WGS sequence"/>
</dbReference>
<keyword evidence="3" id="KW-1185">Reference proteome</keyword>
<comment type="caution">
    <text evidence="2">The sequence shown here is derived from an EMBL/GenBank/DDBJ whole genome shotgun (WGS) entry which is preliminary data.</text>
</comment>
<feature type="region of interest" description="Disordered" evidence="1">
    <location>
        <begin position="35"/>
        <end position="69"/>
    </location>
</feature>
<evidence type="ECO:0000313" key="2">
    <source>
        <dbReference type="EMBL" id="OPJ85754.1"/>
    </source>
</evidence>
<reference evidence="2 3" key="1">
    <citation type="submission" date="2016-02" db="EMBL/GenBank/DDBJ databases">
        <title>Band-tailed pigeon sequencing and assembly.</title>
        <authorList>
            <person name="Soares A.E."/>
            <person name="Novak B.J."/>
            <person name="Rice E.S."/>
            <person name="O'Connell B."/>
            <person name="Chang D."/>
            <person name="Weber S."/>
            <person name="Shapiro B."/>
        </authorList>
    </citation>
    <scope>NUCLEOTIDE SEQUENCE [LARGE SCALE GENOMIC DNA]</scope>
    <source>
        <strain evidence="2">BTP2013</strain>
        <tissue evidence="2">Blood</tissue>
    </source>
</reference>
<name>A0A1V4KMU1_PATFA</name>
<proteinExistence type="predicted"/>
<sequence length="69" mass="7577">MCILPHCRKTALRFAARLPLRRAWETPFGLFAVPPPRGGSSHAGQGSLAERSGLRAEENSNCCCPLQER</sequence>
<evidence type="ECO:0000256" key="1">
    <source>
        <dbReference type="SAM" id="MobiDB-lite"/>
    </source>
</evidence>
<evidence type="ECO:0000313" key="3">
    <source>
        <dbReference type="Proteomes" id="UP000190648"/>
    </source>
</evidence>
<protein>
    <submittedName>
        <fullName evidence="2">Uncharacterized protein</fullName>
    </submittedName>
</protein>
<gene>
    <name evidence="2" type="ORF">AV530_013876</name>
</gene>
<dbReference type="AlphaFoldDB" id="A0A1V4KMU1"/>
<organism evidence="2 3">
    <name type="scientific">Patagioenas fasciata monilis</name>
    <dbReference type="NCBI Taxonomy" id="372326"/>
    <lineage>
        <taxon>Eukaryota</taxon>
        <taxon>Metazoa</taxon>
        <taxon>Chordata</taxon>
        <taxon>Craniata</taxon>
        <taxon>Vertebrata</taxon>
        <taxon>Euteleostomi</taxon>
        <taxon>Archelosauria</taxon>
        <taxon>Archosauria</taxon>
        <taxon>Dinosauria</taxon>
        <taxon>Saurischia</taxon>
        <taxon>Theropoda</taxon>
        <taxon>Coelurosauria</taxon>
        <taxon>Aves</taxon>
        <taxon>Neognathae</taxon>
        <taxon>Neoaves</taxon>
        <taxon>Columbimorphae</taxon>
        <taxon>Columbiformes</taxon>
        <taxon>Columbidae</taxon>
        <taxon>Patagioenas</taxon>
    </lineage>
</organism>